<dbReference type="EMBL" id="JAHBFV010000023">
    <property type="protein sequence ID" value="MBZ6016385.1"/>
    <property type="molecule type" value="Genomic_DNA"/>
</dbReference>
<accession>A0AB35G0S6</accession>
<comment type="caution">
    <text evidence="2">The sequence shown here is derived from an EMBL/GenBank/DDBJ whole genome shotgun (WGS) entry which is preliminary data.</text>
</comment>
<evidence type="ECO:0000313" key="1">
    <source>
        <dbReference type="EMBL" id="MBZ6000361.1"/>
    </source>
</evidence>
<protein>
    <submittedName>
        <fullName evidence="2">DUF4432 family protein</fullName>
    </submittedName>
</protein>
<evidence type="ECO:0000313" key="3">
    <source>
        <dbReference type="Proteomes" id="UP000705994"/>
    </source>
</evidence>
<dbReference type="RefSeq" id="WP_224145796.1">
    <property type="nucleotide sequence ID" value="NZ_JAHBFO010000028.1"/>
</dbReference>
<keyword evidence="3" id="KW-1185">Reference proteome</keyword>
<organism evidence="2 4">
    <name type="scientific">Leuconostoc gelidum subsp. gelidum</name>
    <dbReference type="NCBI Taxonomy" id="1607839"/>
    <lineage>
        <taxon>Bacteria</taxon>
        <taxon>Bacillati</taxon>
        <taxon>Bacillota</taxon>
        <taxon>Bacilli</taxon>
        <taxon>Lactobacillales</taxon>
        <taxon>Lactobacillaceae</taxon>
        <taxon>Leuconostoc</taxon>
        <taxon>Leuconostoc gelidum group</taxon>
    </lineage>
</organism>
<reference evidence="2 3" key="1">
    <citation type="submission" date="2021-05" db="EMBL/GenBank/DDBJ databases">
        <title>Pangenome of Leuconostoc gelidum warrants species status for Leuconostoc gelidum subsp. gasicomitatum.</title>
        <authorList>
            <person name="Johansson P."/>
            <person name="Sade E."/>
            <person name="Hultman J."/>
            <person name="Auvinen P."/>
            <person name="Bjorkroth J."/>
        </authorList>
    </citation>
    <scope>NUCLEOTIDE SEQUENCE</scope>
    <source>
        <strain evidence="1 3">AMKR21</strain>
        <strain evidence="2">C220d</strain>
    </source>
</reference>
<dbReference type="InterPro" id="IPR014718">
    <property type="entry name" value="GH-type_carb-bd"/>
</dbReference>
<dbReference type="Gene3D" id="2.70.98.10">
    <property type="match status" value="1"/>
</dbReference>
<proteinExistence type="predicted"/>
<dbReference type="AlphaFoldDB" id="A0AB35G0S6"/>
<evidence type="ECO:0000313" key="2">
    <source>
        <dbReference type="EMBL" id="MBZ6016385.1"/>
    </source>
</evidence>
<dbReference type="Proteomes" id="UP000705994">
    <property type="component" value="Unassembled WGS sequence"/>
</dbReference>
<dbReference type="Pfam" id="PF14486">
    <property type="entry name" value="DUF4432"/>
    <property type="match status" value="1"/>
</dbReference>
<dbReference type="GO" id="GO:0030246">
    <property type="term" value="F:carbohydrate binding"/>
    <property type="evidence" value="ECO:0007669"/>
    <property type="project" value="InterPro"/>
</dbReference>
<evidence type="ECO:0000313" key="4">
    <source>
        <dbReference type="Proteomes" id="UP000727071"/>
    </source>
</evidence>
<dbReference type="InterPro" id="IPR027839">
    <property type="entry name" value="DUF4432"/>
</dbReference>
<dbReference type="Proteomes" id="UP000727071">
    <property type="component" value="Unassembled WGS sequence"/>
</dbReference>
<sequence>MTVRINLQHNYFTEKEIILLKNSEFTVSTFKYLSKVEGLKIANSRGYLIVLPFEGLIIWDAIFDDLDLKMKNTFKQPRNGDSIVDSYGAFQFHSGLLANGNPGVEDTHQPHGEFPLSIMDSSFLEINENEITIRSQKEYIKGFGAHYFAEPAVTMTKSSALFDIKMTVKNMSNFDSMPLQYMVHLNYNFIEGSKINQNIPDNAFNLRESVPDHIHPTKEWISYTSELENKKILVNSLDNIQYFYPEIVYFADRLDKLTKVAKFSMVMDNHVAKVAFNTTEFPYLTRWLMYNPDMQVAAFALPATSRSEGYTQAKNAGSLIFLNPQESRHFKVTTGLEGQNKKEVQ</sequence>
<dbReference type="EMBL" id="JAHBFX010000009">
    <property type="protein sequence ID" value="MBZ6000361.1"/>
    <property type="molecule type" value="Genomic_DNA"/>
</dbReference>
<gene>
    <name evidence="2" type="ORF">KII88_07600</name>
    <name evidence="1" type="ORF">KIJ07_08105</name>
</gene>
<name>A0AB35G0S6_LEUGE</name>